<dbReference type="GO" id="GO:0005634">
    <property type="term" value="C:nucleus"/>
    <property type="evidence" value="ECO:0007669"/>
    <property type="project" value="UniProtKB-SubCell"/>
</dbReference>
<keyword evidence="3 4" id="KW-0539">Nucleus</keyword>
<evidence type="ECO:0000259" key="5">
    <source>
        <dbReference type="PROSITE" id="PS51017"/>
    </source>
</evidence>
<dbReference type="Pfam" id="PF06203">
    <property type="entry name" value="CCT"/>
    <property type="match status" value="1"/>
</dbReference>
<gene>
    <name evidence="6" type="ORF">A4U43_C01F30290</name>
</gene>
<dbReference type="PANTHER" id="PTHR31717">
    <property type="entry name" value="ZINC FINGER PROTEIN CONSTANS-LIKE 10"/>
    <property type="match status" value="1"/>
</dbReference>
<name>A0A5P1FTI8_ASPOF</name>
<sequence length="209" mass="23201">MAYPPFKSTGICDDDGVFEGFNSGDLGFPMSNIDELLGSTQADYPFQDRDVDAFLMEKNFSVADSNGHIENAMEASSSVQQASALDTTYSNSDQMLLSIQSNLSFSSANICPNMPLSLPSLSGESRVADYQDCGVSPMFLGIESPWEPNVEGNCPQARKEAKIRYNEKKKNRTFGKQIRYISRKARADTRKRDKGRFVKACEPSEHTIH</sequence>
<dbReference type="Proteomes" id="UP000243459">
    <property type="component" value="Chromosome 1"/>
</dbReference>
<dbReference type="PROSITE" id="PS51017">
    <property type="entry name" value="CCT"/>
    <property type="match status" value="1"/>
</dbReference>
<keyword evidence="7" id="KW-1185">Reference proteome</keyword>
<evidence type="ECO:0000313" key="7">
    <source>
        <dbReference type="Proteomes" id="UP000243459"/>
    </source>
</evidence>
<dbReference type="InterPro" id="IPR010402">
    <property type="entry name" value="CCT_domain"/>
</dbReference>
<evidence type="ECO:0000256" key="4">
    <source>
        <dbReference type="PROSITE-ProRule" id="PRU00357"/>
    </source>
</evidence>
<evidence type="ECO:0000256" key="2">
    <source>
        <dbReference type="ARBA" id="ARBA00022737"/>
    </source>
</evidence>
<dbReference type="Gramene" id="ONK81538">
    <property type="protein sequence ID" value="ONK81538"/>
    <property type="gene ID" value="A4U43_C01F30290"/>
</dbReference>
<organism evidence="6 7">
    <name type="scientific">Asparagus officinalis</name>
    <name type="common">Garden asparagus</name>
    <dbReference type="NCBI Taxonomy" id="4686"/>
    <lineage>
        <taxon>Eukaryota</taxon>
        <taxon>Viridiplantae</taxon>
        <taxon>Streptophyta</taxon>
        <taxon>Embryophyta</taxon>
        <taxon>Tracheophyta</taxon>
        <taxon>Spermatophyta</taxon>
        <taxon>Magnoliopsida</taxon>
        <taxon>Liliopsida</taxon>
        <taxon>Asparagales</taxon>
        <taxon>Asparagaceae</taxon>
        <taxon>Asparagoideae</taxon>
        <taxon>Asparagus</taxon>
    </lineage>
</organism>
<dbReference type="EMBL" id="CM007381">
    <property type="protein sequence ID" value="ONK81538.1"/>
    <property type="molecule type" value="Genomic_DNA"/>
</dbReference>
<keyword evidence="2" id="KW-0677">Repeat</keyword>
<evidence type="ECO:0000256" key="1">
    <source>
        <dbReference type="ARBA" id="ARBA00004123"/>
    </source>
</evidence>
<proteinExistence type="predicted"/>
<evidence type="ECO:0000313" key="6">
    <source>
        <dbReference type="EMBL" id="ONK81538.1"/>
    </source>
</evidence>
<protein>
    <recommendedName>
        <fullName evidence="5">CCT domain-containing protein</fullName>
    </recommendedName>
</protein>
<accession>A0A5P1FTI8</accession>
<comment type="subcellular location">
    <subcellularLocation>
        <location evidence="1 4">Nucleus</location>
    </subcellularLocation>
</comment>
<dbReference type="PANTHER" id="PTHR31717:SF46">
    <property type="entry name" value="CCT MOTIF FAMILY PROTEIN-RELATED"/>
    <property type="match status" value="1"/>
</dbReference>
<evidence type="ECO:0000256" key="3">
    <source>
        <dbReference type="ARBA" id="ARBA00023242"/>
    </source>
</evidence>
<dbReference type="OMA" id="ANICPNM"/>
<feature type="domain" description="CCT" evidence="5">
    <location>
        <begin position="158"/>
        <end position="200"/>
    </location>
</feature>
<reference evidence="7" key="1">
    <citation type="journal article" date="2017" name="Nat. Commun.">
        <title>The asparagus genome sheds light on the origin and evolution of a young Y chromosome.</title>
        <authorList>
            <person name="Harkess A."/>
            <person name="Zhou J."/>
            <person name="Xu C."/>
            <person name="Bowers J.E."/>
            <person name="Van der Hulst R."/>
            <person name="Ayyampalayam S."/>
            <person name="Mercati F."/>
            <person name="Riccardi P."/>
            <person name="McKain M.R."/>
            <person name="Kakrana A."/>
            <person name="Tang H."/>
            <person name="Ray J."/>
            <person name="Groenendijk J."/>
            <person name="Arikit S."/>
            <person name="Mathioni S.M."/>
            <person name="Nakano M."/>
            <person name="Shan H."/>
            <person name="Telgmann-Rauber A."/>
            <person name="Kanno A."/>
            <person name="Yue Z."/>
            <person name="Chen H."/>
            <person name="Li W."/>
            <person name="Chen Y."/>
            <person name="Xu X."/>
            <person name="Zhang Y."/>
            <person name="Luo S."/>
            <person name="Chen H."/>
            <person name="Gao J."/>
            <person name="Mao Z."/>
            <person name="Pires J.C."/>
            <person name="Luo M."/>
            <person name="Kudrna D."/>
            <person name="Wing R.A."/>
            <person name="Meyers B.C."/>
            <person name="Yi K."/>
            <person name="Kong H."/>
            <person name="Lavrijsen P."/>
            <person name="Sunseri F."/>
            <person name="Falavigna A."/>
            <person name="Ye Y."/>
            <person name="Leebens-Mack J.H."/>
            <person name="Chen G."/>
        </authorList>
    </citation>
    <scope>NUCLEOTIDE SEQUENCE [LARGE SCALE GENOMIC DNA]</scope>
    <source>
        <strain evidence="7">cv. DH0086</strain>
    </source>
</reference>
<dbReference type="AlphaFoldDB" id="A0A5P1FTI8"/>